<reference evidence="4" key="2">
    <citation type="journal article" date="2024" name="Nature">
        <title>Anoxygenic phototroph of the Chloroflexota uses a type I reaction centre.</title>
        <authorList>
            <person name="Tsuji J.M."/>
            <person name="Shaw N.A."/>
            <person name="Nagashima S."/>
            <person name="Venkiteswaran J.J."/>
            <person name="Schiff S.L."/>
            <person name="Watanabe T."/>
            <person name="Fukui M."/>
            <person name="Hanada S."/>
            <person name="Tank M."/>
            <person name="Neufeld J.D."/>
        </authorList>
    </citation>
    <scope>NUCLEOTIDE SEQUENCE</scope>
    <source>
        <strain evidence="4">L227-S17</strain>
    </source>
</reference>
<dbReference type="Proteomes" id="UP000521676">
    <property type="component" value="Unassembled WGS sequence"/>
</dbReference>
<dbReference type="Gene3D" id="3.90.550.10">
    <property type="entry name" value="Spore Coat Polysaccharide Biosynthesis Protein SpsA, Chain A"/>
    <property type="match status" value="1"/>
</dbReference>
<dbReference type="EMBL" id="CP128399">
    <property type="protein sequence ID" value="WJW66932.1"/>
    <property type="molecule type" value="Genomic_DNA"/>
</dbReference>
<comment type="similarity">
    <text evidence="1">Belongs to the universal stress protein A family.</text>
</comment>
<dbReference type="Pfam" id="PF00582">
    <property type="entry name" value="Usp"/>
    <property type="match status" value="2"/>
</dbReference>
<name>A0A8T7M0T0_9CHLR</name>
<feature type="domain" description="UspA" evidence="2">
    <location>
        <begin position="146"/>
        <end position="283"/>
    </location>
</feature>
<evidence type="ECO:0000256" key="1">
    <source>
        <dbReference type="ARBA" id="ARBA00008791"/>
    </source>
</evidence>
<evidence type="ECO:0000313" key="6">
    <source>
        <dbReference type="Proteomes" id="UP001431572"/>
    </source>
</evidence>
<keyword evidence="6" id="KW-1185">Reference proteome</keyword>
<evidence type="ECO:0000313" key="5">
    <source>
        <dbReference type="Proteomes" id="UP000521676"/>
    </source>
</evidence>
<protein>
    <submittedName>
        <fullName evidence="3">Universal stress protein</fullName>
    </submittedName>
</protein>
<sequence length="630" mass="69180">MYKVIVPILNPNTAEDMVHLATTLSGVSSEKTDRLKVTVLGVVVVPSDTPLSQGASLVKAYRTMLRYIPPENNNKVEVRTEVRVAREVWQGIVEQVREEGANLLLLHWKGATQTPGAIYGSTIDMLMRDTPCDMVLARFNGFKPAKNILIPVRGSGYSSLALKLASNISEVWGTKLTVLHSFSQLVPGTVESASDLSDYSPAYTDSFGSENTFNASEILSELPPGAGLLTVQGDPTTSILREVPHYDMVVVGASGVEGKPSGENESMAIRLSRRLETPLLVVKANRPLTATKPGAPHRDDERLAEIIDQWFAQNTFRYREFRSMSSLTLLKASNNLSISLVFPVYGKVQPMNLAENIRRARFALMRDCALVDEIIISAPGALFDPDELTLLGAGEGEEVIYVHSDSPHSPEQSNGPGEALWHAMRKARGDIVVWADPSVSGFEPRHIYGLVGPLLTYTKFVMSCGFFSEEDENDFHPVMDELAELSIRPLLSGFFPRLSGVINPLCLVGAARRDSIERLPFFTESGFMPGLLIDATARNGLMSLVQVDLGAPAASVCAVAPQRTSAEVMEVLLRRIEDRAQVHLSQYFNSSLKAIHRENGAFFLKVVPQNSPVRELPPPIFAPGYYRNQF</sequence>
<dbReference type="PANTHER" id="PTHR46268">
    <property type="entry name" value="STRESS RESPONSE PROTEIN NHAX"/>
    <property type="match status" value="1"/>
</dbReference>
<evidence type="ECO:0000259" key="2">
    <source>
        <dbReference type="Pfam" id="PF00582"/>
    </source>
</evidence>
<evidence type="ECO:0000313" key="3">
    <source>
        <dbReference type="EMBL" id="NWJ45051.1"/>
    </source>
</evidence>
<dbReference type="AlphaFoldDB" id="A0A8T7M0T0"/>
<proteinExistence type="inferred from homology"/>
<dbReference type="PANTHER" id="PTHR46268:SF6">
    <property type="entry name" value="UNIVERSAL STRESS PROTEIN UP12"/>
    <property type="match status" value="1"/>
</dbReference>
<dbReference type="RefSeq" id="WP_341468825.1">
    <property type="nucleotide sequence ID" value="NZ_CP128399.1"/>
</dbReference>
<dbReference type="SUPFAM" id="SSF52402">
    <property type="entry name" value="Adenine nucleotide alpha hydrolases-like"/>
    <property type="match status" value="2"/>
</dbReference>
<dbReference type="SUPFAM" id="SSF53448">
    <property type="entry name" value="Nucleotide-diphospho-sugar transferases"/>
    <property type="match status" value="1"/>
</dbReference>
<evidence type="ECO:0000313" key="4">
    <source>
        <dbReference type="EMBL" id="WJW66932.1"/>
    </source>
</evidence>
<accession>A0A8T7M0T0</accession>
<dbReference type="InterPro" id="IPR029044">
    <property type="entry name" value="Nucleotide-diphossugar_trans"/>
</dbReference>
<gene>
    <name evidence="3" type="ORF">HXX08_04145</name>
    <name evidence="4" type="ORF">OZ401_000177</name>
</gene>
<dbReference type="CDD" id="cd00293">
    <property type="entry name" value="USP-like"/>
    <property type="match status" value="1"/>
</dbReference>
<dbReference type="InterPro" id="IPR006016">
    <property type="entry name" value="UspA"/>
</dbReference>
<dbReference type="Proteomes" id="UP001431572">
    <property type="component" value="Chromosome 1"/>
</dbReference>
<dbReference type="EMBL" id="JACATZ010000001">
    <property type="protein sequence ID" value="NWJ45051.1"/>
    <property type="molecule type" value="Genomic_DNA"/>
</dbReference>
<organism evidence="3 5">
    <name type="scientific">Candidatus Chlorohelix allophototropha</name>
    <dbReference type="NCBI Taxonomy" id="3003348"/>
    <lineage>
        <taxon>Bacteria</taxon>
        <taxon>Bacillati</taxon>
        <taxon>Chloroflexota</taxon>
        <taxon>Chloroflexia</taxon>
        <taxon>Candidatus Chloroheliales</taxon>
        <taxon>Candidatus Chloroheliaceae</taxon>
        <taxon>Candidatus Chlorohelix</taxon>
    </lineage>
</organism>
<feature type="domain" description="UspA" evidence="2">
    <location>
        <begin position="3"/>
        <end position="138"/>
    </location>
</feature>
<dbReference type="Gene3D" id="3.40.50.12370">
    <property type="match status" value="1"/>
</dbReference>
<reference evidence="3 5" key="1">
    <citation type="submission" date="2020-06" db="EMBL/GenBank/DDBJ databases">
        <title>Anoxygenic phototrophic Chloroflexota member uses a Type I reaction center.</title>
        <authorList>
            <person name="Tsuji J.M."/>
            <person name="Shaw N.A."/>
            <person name="Nagashima S."/>
            <person name="Venkiteswaran J."/>
            <person name="Schiff S.L."/>
            <person name="Hanada S."/>
            <person name="Tank M."/>
            <person name="Neufeld J.D."/>
        </authorList>
    </citation>
    <scope>NUCLEOTIDE SEQUENCE [LARGE SCALE GENOMIC DNA]</scope>
    <source>
        <strain evidence="3">L227-S17</strain>
    </source>
</reference>